<evidence type="ECO:0000313" key="2">
    <source>
        <dbReference type="Proteomes" id="UP001163321"/>
    </source>
</evidence>
<gene>
    <name evidence="1" type="ORF">PsorP6_017436</name>
</gene>
<dbReference type="EMBL" id="CM047590">
    <property type="protein sequence ID" value="KAI9919790.1"/>
    <property type="molecule type" value="Genomic_DNA"/>
</dbReference>
<comment type="caution">
    <text evidence="1">The sequence shown here is derived from an EMBL/GenBank/DDBJ whole genome shotgun (WGS) entry which is preliminary data.</text>
</comment>
<protein>
    <submittedName>
        <fullName evidence="1">Uncharacterized protein</fullName>
    </submittedName>
</protein>
<evidence type="ECO:0000313" key="1">
    <source>
        <dbReference type="EMBL" id="KAI9919790.1"/>
    </source>
</evidence>
<proteinExistence type="predicted"/>
<organism evidence="1 2">
    <name type="scientific">Peronosclerospora sorghi</name>
    <dbReference type="NCBI Taxonomy" id="230839"/>
    <lineage>
        <taxon>Eukaryota</taxon>
        <taxon>Sar</taxon>
        <taxon>Stramenopiles</taxon>
        <taxon>Oomycota</taxon>
        <taxon>Peronosporomycetes</taxon>
        <taxon>Peronosporales</taxon>
        <taxon>Peronosporaceae</taxon>
        <taxon>Peronosclerospora</taxon>
    </lineage>
</organism>
<name>A0ACC0WP38_9STRA</name>
<accession>A0ACC0WP38</accession>
<keyword evidence="2" id="KW-1185">Reference proteome</keyword>
<reference evidence="1 2" key="1">
    <citation type="journal article" date="2022" name="bioRxiv">
        <title>The genome of the oomycete Peronosclerospora sorghi, a cosmopolitan pathogen of maize and sorghum, is inflated with dispersed pseudogenes.</title>
        <authorList>
            <person name="Fletcher K."/>
            <person name="Martin F."/>
            <person name="Isakeit T."/>
            <person name="Cavanaugh K."/>
            <person name="Magill C."/>
            <person name="Michelmore R."/>
        </authorList>
    </citation>
    <scope>NUCLEOTIDE SEQUENCE [LARGE SCALE GENOMIC DNA]</scope>
    <source>
        <strain evidence="1">P6</strain>
    </source>
</reference>
<sequence>MTLKARIHAAEKEMVAGKAENLRLVFQVAQTVDSAAKLKQDYEAQLLTRREKRNLAPLDVAMEGVASDSYYSVGSRRWQCKEKSFAASFVAFKRLRGRKKDVLETRLTDLHAVANQKVGTDEWQKKDREVEEFRSSLVQAKVNFLDQKQQLTALEKKLVDVSKSKSSSCAVSNASLDAERREYEAALIEMIGMEKKLQVAYEAKQGLESTLKERLEAKADLEERLSVAEYKIAELKQQLEQNIALIATIEEQLKSVDQERDRLADNLVKTKSKLERSRGKLEEKVIEFKAFKTTTNMLKDERSRLFNEIALLEDKIEKSEELANEELNDQLNDLADKIAELEAEKQELGARLEETVYRSEEDIHQLRERLYMLEVERSSMEEENQSLEKTMERLEDQKAHLEAASRYS</sequence>
<dbReference type="Proteomes" id="UP001163321">
    <property type="component" value="Chromosome 11"/>
</dbReference>